<organism evidence="8 9">
    <name type="scientific">Cryobacterium psychrotolerans</name>
    <dbReference type="NCBI Taxonomy" id="386301"/>
    <lineage>
        <taxon>Bacteria</taxon>
        <taxon>Bacillati</taxon>
        <taxon>Actinomycetota</taxon>
        <taxon>Actinomycetes</taxon>
        <taxon>Micrococcales</taxon>
        <taxon>Microbacteriaceae</taxon>
        <taxon>Cryobacterium</taxon>
    </lineage>
</organism>
<evidence type="ECO:0000313" key="9">
    <source>
        <dbReference type="Proteomes" id="UP000198701"/>
    </source>
</evidence>
<keyword evidence="9" id="KW-1185">Reference proteome</keyword>
<keyword evidence="2 6" id="KW-0808">Transferase</keyword>
<keyword evidence="4 8" id="KW-0418">Kinase</keyword>
<dbReference type="Pfam" id="PF00294">
    <property type="entry name" value="PfkB"/>
    <property type="match status" value="1"/>
</dbReference>
<comment type="similarity">
    <text evidence="1">Belongs to the carbohydrate kinase PfkB family.</text>
</comment>
<dbReference type="PANTHER" id="PTHR46566">
    <property type="entry name" value="1-PHOSPHOFRUCTOKINASE-RELATED"/>
    <property type="match status" value="1"/>
</dbReference>
<keyword evidence="5" id="KW-0067">ATP-binding</keyword>
<dbReference type="InterPro" id="IPR017583">
    <property type="entry name" value="Tagatose/fructose_Pkinase"/>
</dbReference>
<evidence type="ECO:0000256" key="3">
    <source>
        <dbReference type="ARBA" id="ARBA00022741"/>
    </source>
</evidence>
<dbReference type="Gene3D" id="3.40.1190.20">
    <property type="match status" value="1"/>
</dbReference>
<reference evidence="8 9" key="1">
    <citation type="submission" date="2016-10" db="EMBL/GenBank/DDBJ databases">
        <authorList>
            <person name="de Groot N.N."/>
        </authorList>
    </citation>
    <scope>NUCLEOTIDE SEQUENCE [LARGE SCALE GENOMIC DNA]</scope>
    <source>
        <strain evidence="8 9">CGMCC 1.5382</strain>
    </source>
</reference>
<evidence type="ECO:0000256" key="4">
    <source>
        <dbReference type="ARBA" id="ARBA00022777"/>
    </source>
</evidence>
<evidence type="ECO:0000256" key="5">
    <source>
        <dbReference type="ARBA" id="ARBA00022840"/>
    </source>
</evidence>
<dbReference type="NCBIfam" id="TIGR03168">
    <property type="entry name" value="1-PFK"/>
    <property type="match status" value="1"/>
</dbReference>
<dbReference type="GO" id="GO:0005524">
    <property type="term" value="F:ATP binding"/>
    <property type="evidence" value="ECO:0007669"/>
    <property type="project" value="UniProtKB-KW"/>
</dbReference>
<gene>
    <name evidence="8" type="ORF">SAMN05216282_10221</name>
</gene>
<evidence type="ECO:0000256" key="6">
    <source>
        <dbReference type="PIRNR" id="PIRNR000535"/>
    </source>
</evidence>
<dbReference type="STRING" id="386301.SAMN05216282_10221"/>
<dbReference type="GO" id="GO:0003872">
    <property type="term" value="F:6-phosphofructokinase activity"/>
    <property type="evidence" value="ECO:0007669"/>
    <property type="project" value="TreeGrafter"/>
</dbReference>
<dbReference type="PROSITE" id="PS00584">
    <property type="entry name" value="PFKB_KINASES_2"/>
    <property type="match status" value="1"/>
</dbReference>
<evidence type="ECO:0000313" key="8">
    <source>
        <dbReference type="EMBL" id="SDJ97899.1"/>
    </source>
</evidence>
<dbReference type="Proteomes" id="UP000198701">
    <property type="component" value="Unassembled WGS sequence"/>
</dbReference>
<sequence length="326" mass="33800">MAASWPTSMRPILTVTVNPALDVSTSIDEVTNDQKLRCGPTRLDPGGGGVNVARVVQRLGGQALAVYAVGGPTGEAYRQLIEAERVPAVAVPIAGSTRESFTVDESSTDKQYRFVLQGPELSEAEWRACLAAVEEAIPAAGYVVASGSLPPGVPHDFYARVASLARARDARCLVDASGPALAEALAEGVFLVKPSRRELAEHMGAPLDSEQSQVEAASALVAQGSAEFVALSLGAAGAVLASSTGILRLPVPRVRVRSTVGAGDSFVGAFVLRMAQGHEPDSAFRSAVAAGTATTMTPGTELCHRDDVERLEAELAALADRTAQSV</sequence>
<keyword evidence="3" id="KW-0547">Nucleotide-binding</keyword>
<dbReference type="PANTHER" id="PTHR46566:SF2">
    <property type="entry name" value="ATP-DEPENDENT 6-PHOSPHOFRUCTOKINASE ISOZYME 2"/>
    <property type="match status" value="1"/>
</dbReference>
<evidence type="ECO:0000259" key="7">
    <source>
        <dbReference type="Pfam" id="PF00294"/>
    </source>
</evidence>
<dbReference type="AlphaFoldDB" id="A0A1G8Y4V9"/>
<proteinExistence type="inferred from homology"/>
<dbReference type="FunFam" id="3.40.1190.20:FF:000001">
    <property type="entry name" value="Phosphofructokinase"/>
    <property type="match status" value="1"/>
</dbReference>
<evidence type="ECO:0000256" key="1">
    <source>
        <dbReference type="ARBA" id="ARBA00010688"/>
    </source>
</evidence>
<feature type="domain" description="Carbohydrate kinase PfkB" evidence="7">
    <location>
        <begin position="33"/>
        <end position="303"/>
    </location>
</feature>
<evidence type="ECO:0000256" key="2">
    <source>
        <dbReference type="ARBA" id="ARBA00022679"/>
    </source>
</evidence>
<dbReference type="EMBL" id="FNFU01000002">
    <property type="protein sequence ID" value="SDJ97899.1"/>
    <property type="molecule type" value="Genomic_DNA"/>
</dbReference>
<name>A0A1G8Y4V9_9MICO</name>
<dbReference type="SUPFAM" id="SSF53613">
    <property type="entry name" value="Ribokinase-like"/>
    <property type="match status" value="1"/>
</dbReference>
<dbReference type="PIRSF" id="PIRSF000535">
    <property type="entry name" value="1PFK/6PFK/LacC"/>
    <property type="match status" value="1"/>
</dbReference>
<dbReference type="InterPro" id="IPR002173">
    <property type="entry name" value="Carboh/pur_kinase_PfkB_CS"/>
</dbReference>
<dbReference type="InterPro" id="IPR011611">
    <property type="entry name" value="PfkB_dom"/>
</dbReference>
<accession>A0A1G8Y4V9</accession>
<dbReference type="CDD" id="cd01164">
    <property type="entry name" value="FruK_PfkB_like"/>
    <property type="match status" value="1"/>
</dbReference>
<protein>
    <submittedName>
        <fullName evidence="8">6-phosphofructokinase</fullName>
    </submittedName>
</protein>
<dbReference type="InterPro" id="IPR029056">
    <property type="entry name" value="Ribokinase-like"/>
</dbReference>
<dbReference type="RefSeq" id="WP_198417060.1">
    <property type="nucleotide sequence ID" value="NZ_FNFU01000002.1"/>
</dbReference>
<dbReference type="GO" id="GO:0005829">
    <property type="term" value="C:cytosol"/>
    <property type="evidence" value="ECO:0007669"/>
    <property type="project" value="TreeGrafter"/>
</dbReference>
<dbReference type="PROSITE" id="PS00583">
    <property type="entry name" value="PFKB_KINASES_1"/>
    <property type="match status" value="1"/>
</dbReference>